<dbReference type="EMBL" id="NMUH01000687">
    <property type="protein sequence ID" value="MQL83285.1"/>
    <property type="molecule type" value="Genomic_DNA"/>
</dbReference>
<dbReference type="GO" id="GO:0030599">
    <property type="term" value="F:pectinesterase activity"/>
    <property type="evidence" value="ECO:0007669"/>
    <property type="project" value="UniProtKB-UniRule"/>
</dbReference>
<dbReference type="InterPro" id="IPR033131">
    <property type="entry name" value="Pectinesterase_Asp_AS"/>
</dbReference>
<proteinExistence type="predicted"/>
<keyword evidence="5" id="KW-0961">Cell wall biogenesis/degradation</keyword>
<feature type="chain" id="PRO_5033098335" description="Pectinesterase" evidence="5">
    <location>
        <begin position="22"/>
        <end position="334"/>
    </location>
</feature>
<evidence type="ECO:0000313" key="8">
    <source>
        <dbReference type="Proteomes" id="UP000652761"/>
    </source>
</evidence>
<feature type="signal peptide" evidence="5">
    <location>
        <begin position="1"/>
        <end position="21"/>
    </location>
</feature>
<evidence type="ECO:0000256" key="2">
    <source>
        <dbReference type="ARBA" id="ARBA00022801"/>
    </source>
</evidence>
<comment type="pathway">
    <text evidence="1 5">Glycan metabolism; pectin degradation; 2-dehydro-3-deoxy-D-gluconate from pectin: step 1/5.</text>
</comment>
<comment type="catalytic activity">
    <reaction evidence="5">
        <text>[(1-&gt;4)-alpha-D-galacturonosyl methyl ester](n) + n H2O = [(1-&gt;4)-alpha-D-galacturonosyl](n) + n methanol + n H(+)</text>
        <dbReference type="Rhea" id="RHEA:22380"/>
        <dbReference type="Rhea" id="RHEA-COMP:14570"/>
        <dbReference type="Rhea" id="RHEA-COMP:14573"/>
        <dbReference type="ChEBI" id="CHEBI:15377"/>
        <dbReference type="ChEBI" id="CHEBI:15378"/>
        <dbReference type="ChEBI" id="CHEBI:17790"/>
        <dbReference type="ChEBI" id="CHEBI:140522"/>
        <dbReference type="ChEBI" id="CHEBI:140523"/>
        <dbReference type="EC" id="3.1.1.11"/>
    </reaction>
</comment>
<dbReference type="FunFam" id="2.160.20.10:FF:000092">
    <property type="entry name" value="Putative pectinesterase 57"/>
    <property type="match status" value="1"/>
</dbReference>
<dbReference type="OrthoDB" id="2019149at2759"/>
<dbReference type="InterPro" id="IPR012334">
    <property type="entry name" value="Pectin_lyas_fold"/>
</dbReference>
<evidence type="ECO:0000256" key="1">
    <source>
        <dbReference type="ARBA" id="ARBA00005184"/>
    </source>
</evidence>
<name>A0A843UIG4_COLES</name>
<keyword evidence="5" id="KW-0964">Secreted</keyword>
<dbReference type="PANTHER" id="PTHR31707">
    <property type="entry name" value="PECTINESTERASE"/>
    <property type="match status" value="1"/>
</dbReference>
<keyword evidence="8" id="KW-1185">Reference proteome</keyword>
<dbReference type="InterPro" id="IPR011050">
    <property type="entry name" value="Pectin_lyase_fold/virulence"/>
</dbReference>
<dbReference type="Gene3D" id="2.160.20.10">
    <property type="entry name" value="Single-stranded right-handed beta-helix, Pectin lyase-like"/>
    <property type="match status" value="2"/>
</dbReference>
<dbReference type="SUPFAM" id="SSF51126">
    <property type="entry name" value="Pectin lyase-like"/>
    <property type="match status" value="1"/>
</dbReference>
<keyword evidence="5" id="KW-0134">Cell wall</keyword>
<comment type="caution">
    <text evidence="7">The sequence shown here is derived from an EMBL/GenBank/DDBJ whole genome shotgun (WGS) entry which is preliminary data.</text>
</comment>
<dbReference type="InterPro" id="IPR000070">
    <property type="entry name" value="Pectinesterase_cat"/>
</dbReference>
<organism evidence="7 8">
    <name type="scientific">Colocasia esculenta</name>
    <name type="common">Wild taro</name>
    <name type="synonym">Arum esculentum</name>
    <dbReference type="NCBI Taxonomy" id="4460"/>
    <lineage>
        <taxon>Eukaryota</taxon>
        <taxon>Viridiplantae</taxon>
        <taxon>Streptophyta</taxon>
        <taxon>Embryophyta</taxon>
        <taxon>Tracheophyta</taxon>
        <taxon>Spermatophyta</taxon>
        <taxon>Magnoliopsida</taxon>
        <taxon>Liliopsida</taxon>
        <taxon>Araceae</taxon>
        <taxon>Aroideae</taxon>
        <taxon>Colocasieae</taxon>
        <taxon>Colocasia</taxon>
    </lineage>
</organism>
<protein>
    <recommendedName>
        <fullName evidence="5">Pectinesterase</fullName>
        <ecNumber evidence="5">3.1.1.11</ecNumber>
    </recommendedName>
</protein>
<evidence type="ECO:0000256" key="5">
    <source>
        <dbReference type="RuleBase" id="RU000589"/>
    </source>
</evidence>
<sequence length="334" mass="36128">MSSLWPVLLVSLITFIAQLQAQGGGAGRMISSSRLQLPPTTKGGLTKGTSAANHDLLLQNTNSLIGTADLVVAKDGSGDYRTITKALTASKKMRRGSTNRFVIYVKTGIYKETVNITKPMKNLMLVGDGMNNTIVTGSKSVDKVTSTFWTATFVVTGDGFIAQNMTFENTAGPHKGQAVALRSGSDLSVFYRCSFKGYQDTLYAHSGHQFYRECDIYGTIDFIFGDATAVFQNCNIFVRQPMVGQGTVVTAQGREDSASHTAGWLKWDVKTNFRTLYYGEYMNTGAGARTGGRVKWPGFYVITAASEAGNFTVEKFLNGSSWLPATGVPFTPGI</sequence>
<gene>
    <name evidence="7" type="ORF">Taro_015771</name>
</gene>
<dbReference type="EC" id="3.1.1.11" evidence="5"/>
<reference evidence="7" key="1">
    <citation type="submission" date="2017-07" db="EMBL/GenBank/DDBJ databases">
        <title>Taro Niue Genome Assembly and Annotation.</title>
        <authorList>
            <person name="Atibalentja N."/>
            <person name="Keating K."/>
            <person name="Fields C.J."/>
        </authorList>
    </citation>
    <scope>NUCLEOTIDE SEQUENCE</scope>
    <source>
        <strain evidence="7">Niue_2</strain>
        <tissue evidence="7">Leaf</tissue>
    </source>
</reference>
<dbReference type="GO" id="GO:0045490">
    <property type="term" value="P:pectin catabolic process"/>
    <property type="evidence" value="ECO:0007669"/>
    <property type="project" value="UniProtKB-UniRule"/>
</dbReference>
<evidence type="ECO:0000256" key="3">
    <source>
        <dbReference type="ARBA" id="ARBA00023085"/>
    </source>
</evidence>
<dbReference type="AlphaFoldDB" id="A0A843UIG4"/>
<feature type="active site" evidence="4">
    <location>
        <position position="221"/>
    </location>
</feature>
<keyword evidence="2 5" id="KW-0378">Hydrolase</keyword>
<evidence type="ECO:0000313" key="7">
    <source>
        <dbReference type="EMBL" id="MQL83285.1"/>
    </source>
</evidence>
<dbReference type="PROSITE" id="PS00800">
    <property type="entry name" value="PECTINESTERASE_1"/>
    <property type="match status" value="1"/>
</dbReference>
<accession>A0A843UIG4</accession>
<dbReference type="UniPathway" id="UPA00545">
    <property type="reaction ID" value="UER00823"/>
</dbReference>
<dbReference type="GO" id="GO:0042545">
    <property type="term" value="P:cell wall modification"/>
    <property type="evidence" value="ECO:0007669"/>
    <property type="project" value="UniProtKB-UniRule"/>
</dbReference>
<dbReference type="InterPro" id="IPR018040">
    <property type="entry name" value="Pectinesterase_Tyr_AS"/>
</dbReference>
<feature type="domain" description="Pectinesterase catalytic" evidence="6">
    <location>
        <begin position="69"/>
        <end position="261"/>
    </location>
</feature>
<dbReference type="PROSITE" id="PS00503">
    <property type="entry name" value="PECTINESTERASE_2"/>
    <property type="match status" value="1"/>
</dbReference>
<comment type="function">
    <text evidence="5">Acts in the modification of cell walls via demethylesterification of cell wall pectin.</text>
</comment>
<keyword evidence="3 5" id="KW-0063">Aspartyl esterase</keyword>
<dbReference type="Pfam" id="PF01095">
    <property type="entry name" value="Pectinesterase"/>
    <property type="match status" value="1"/>
</dbReference>
<comment type="subcellular location">
    <subcellularLocation>
        <location evidence="5">Secreted</location>
        <location evidence="5">Cell wall</location>
    </subcellularLocation>
</comment>
<evidence type="ECO:0000256" key="4">
    <source>
        <dbReference type="PROSITE-ProRule" id="PRU10040"/>
    </source>
</evidence>
<keyword evidence="5" id="KW-0732">Signal</keyword>
<evidence type="ECO:0000259" key="6">
    <source>
        <dbReference type="Pfam" id="PF01095"/>
    </source>
</evidence>
<dbReference type="Proteomes" id="UP000652761">
    <property type="component" value="Unassembled WGS sequence"/>
</dbReference>